<sequence length="201" mass="20972">MEMGDFMKKKLLSVAGVTGFVAATVVLGPATAANAAPLVCEPGYKSAKWTSVSQGWVITHAKQVSIAADSTGTYSKTATYRKTVTSGREITTGVNYSASWVISSLDANVSGTLTRAGEKTKETSETITFNFNRPGTYAIFSGVKSVTGYYTAKTCNSRGTGWGSVGYGKGHSWSVDAEGAVKCTENPAAGTAKRAAKNGYC</sequence>
<dbReference type="OrthoDB" id="4312577at2"/>
<dbReference type="EMBL" id="JPPY01000138">
    <property type="protein sequence ID" value="KND32266.1"/>
    <property type="molecule type" value="Genomic_DNA"/>
</dbReference>
<comment type="caution">
    <text evidence="2">The sequence shown here is derived from an EMBL/GenBank/DDBJ whole genome shotgun (WGS) entry which is preliminary data.</text>
</comment>
<accession>A0A0L0K359</accession>
<proteinExistence type="predicted"/>
<dbReference type="Proteomes" id="UP000037151">
    <property type="component" value="Unassembled WGS sequence"/>
</dbReference>
<reference evidence="3" key="1">
    <citation type="submission" date="2014-07" db="EMBL/GenBank/DDBJ databases">
        <title>Genome sequencing of plant-pathogenic Streptomyces species.</title>
        <authorList>
            <person name="Harrison J."/>
            <person name="Sapp M."/>
            <person name="Thwaites R."/>
            <person name="Studholme D.J."/>
        </authorList>
    </citation>
    <scope>NUCLEOTIDE SEQUENCE [LARGE SCALE GENOMIC DNA]</scope>
    <source>
        <strain evidence="3">NCPPB 4445</strain>
    </source>
</reference>
<evidence type="ECO:0000313" key="2">
    <source>
        <dbReference type="EMBL" id="KND32266.1"/>
    </source>
</evidence>
<feature type="chain" id="PRO_5038520888" evidence="1">
    <location>
        <begin position="36"/>
        <end position="201"/>
    </location>
</feature>
<protein>
    <submittedName>
        <fullName evidence="2">Uncharacterized protein</fullName>
    </submittedName>
</protein>
<organism evidence="2 3">
    <name type="scientific">Streptomyces acidiscabies</name>
    <dbReference type="NCBI Taxonomy" id="42234"/>
    <lineage>
        <taxon>Bacteria</taxon>
        <taxon>Bacillati</taxon>
        <taxon>Actinomycetota</taxon>
        <taxon>Actinomycetes</taxon>
        <taxon>Kitasatosporales</taxon>
        <taxon>Streptomycetaceae</taxon>
        <taxon>Streptomyces</taxon>
    </lineage>
</organism>
<feature type="signal peptide" evidence="1">
    <location>
        <begin position="1"/>
        <end position="35"/>
    </location>
</feature>
<dbReference type="RefSeq" id="WP_050372461.1">
    <property type="nucleotide sequence ID" value="NZ_KQ257823.1"/>
</dbReference>
<gene>
    <name evidence="2" type="ORF">IQ63_23860</name>
</gene>
<dbReference type="AlphaFoldDB" id="A0A0L0K359"/>
<evidence type="ECO:0000256" key="1">
    <source>
        <dbReference type="SAM" id="SignalP"/>
    </source>
</evidence>
<name>A0A0L0K359_9ACTN</name>
<dbReference type="PATRIC" id="fig|42234.21.peg.4935"/>
<keyword evidence="1" id="KW-0732">Signal</keyword>
<evidence type="ECO:0000313" key="3">
    <source>
        <dbReference type="Proteomes" id="UP000037151"/>
    </source>
</evidence>